<name>A0A9P4U9F5_9PLEO</name>
<evidence type="ECO:0000313" key="3">
    <source>
        <dbReference type="Proteomes" id="UP000799764"/>
    </source>
</evidence>
<accession>A0A9P4U9F5</accession>
<reference evidence="2" key="1">
    <citation type="journal article" date="2020" name="Stud. Mycol.">
        <title>101 Dothideomycetes genomes: a test case for predicting lifestyles and emergence of pathogens.</title>
        <authorList>
            <person name="Haridas S."/>
            <person name="Albert R."/>
            <person name="Binder M."/>
            <person name="Bloem J."/>
            <person name="Labutti K."/>
            <person name="Salamov A."/>
            <person name="Andreopoulos B."/>
            <person name="Baker S."/>
            <person name="Barry K."/>
            <person name="Bills G."/>
            <person name="Bluhm B."/>
            <person name="Cannon C."/>
            <person name="Castanera R."/>
            <person name="Culley D."/>
            <person name="Daum C."/>
            <person name="Ezra D."/>
            <person name="Gonzalez J."/>
            <person name="Henrissat B."/>
            <person name="Kuo A."/>
            <person name="Liang C."/>
            <person name="Lipzen A."/>
            <person name="Lutzoni F."/>
            <person name="Magnuson J."/>
            <person name="Mondo S."/>
            <person name="Nolan M."/>
            <person name="Ohm R."/>
            <person name="Pangilinan J."/>
            <person name="Park H.-J."/>
            <person name="Ramirez L."/>
            <person name="Alfaro M."/>
            <person name="Sun H."/>
            <person name="Tritt A."/>
            <person name="Yoshinaga Y."/>
            <person name="Zwiers L.-H."/>
            <person name="Turgeon B."/>
            <person name="Goodwin S."/>
            <person name="Spatafora J."/>
            <person name="Crous P."/>
            <person name="Grigoriev I."/>
        </authorList>
    </citation>
    <scope>NUCLEOTIDE SEQUENCE</scope>
    <source>
        <strain evidence="2">CBS 690.94</strain>
    </source>
</reference>
<proteinExistence type="predicted"/>
<sequence length="83" mass="9443">MVKMRMTSYPAPTTAISNIPSHPVYSAQPRRRALVDFLQALLSTSKKEPLQPSPRNPKNTRTNTLRERTRQSIPPYISSLSYT</sequence>
<keyword evidence="3" id="KW-1185">Reference proteome</keyword>
<evidence type="ECO:0000313" key="2">
    <source>
        <dbReference type="EMBL" id="KAF2441007.1"/>
    </source>
</evidence>
<protein>
    <submittedName>
        <fullName evidence="2">Uncharacterized protein</fullName>
    </submittedName>
</protein>
<dbReference type="Proteomes" id="UP000799764">
    <property type="component" value="Unassembled WGS sequence"/>
</dbReference>
<organism evidence="2 3">
    <name type="scientific">Karstenula rhodostoma CBS 690.94</name>
    <dbReference type="NCBI Taxonomy" id="1392251"/>
    <lineage>
        <taxon>Eukaryota</taxon>
        <taxon>Fungi</taxon>
        <taxon>Dikarya</taxon>
        <taxon>Ascomycota</taxon>
        <taxon>Pezizomycotina</taxon>
        <taxon>Dothideomycetes</taxon>
        <taxon>Pleosporomycetidae</taxon>
        <taxon>Pleosporales</taxon>
        <taxon>Massarineae</taxon>
        <taxon>Didymosphaeriaceae</taxon>
        <taxon>Karstenula</taxon>
    </lineage>
</organism>
<dbReference type="AlphaFoldDB" id="A0A9P4U9F5"/>
<feature type="region of interest" description="Disordered" evidence="1">
    <location>
        <begin position="1"/>
        <end position="23"/>
    </location>
</feature>
<feature type="compositionally biased region" description="Polar residues" evidence="1">
    <location>
        <begin position="10"/>
        <end position="20"/>
    </location>
</feature>
<evidence type="ECO:0000256" key="1">
    <source>
        <dbReference type="SAM" id="MobiDB-lite"/>
    </source>
</evidence>
<comment type="caution">
    <text evidence="2">The sequence shown here is derived from an EMBL/GenBank/DDBJ whole genome shotgun (WGS) entry which is preliminary data.</text>
</comment>
<gene>
    <name evidence="2" type="ORF">P171DRAFT_434703</name>
</gene>
<dbReference type="EMBL" id="MU001506">
    <property type="protein sequence ID" value="KAF2441007.1"/>
    <property type="molecule type" value="Genomic_DNA"/>
</dbReference>
<feature type="region of interest" description="Disordered" evidence="1">
    <location>
        <begin position="44"/>
        <end position="83"/>
    </location>
</feature>